<dbReference type="PROSITE" id="PS50923">
    <property type="entry name" value="SUSHI"/>
    <property type="match status" value="1"/>
</dbReference>
<feature type="non-terminal residue" evidence="6">
    <location>
        <position position="1"/>
    </location>
</feature>
<evidence type="ECO:0000256" key="3">
    <source>
        <dbReference type="PROSITE-ProRule" id="PRU00302"/>
    </source>
</evidence>
<dbReference type="CDD" id="cd00033">
    <property type="entry name" value="CCP"/>
    <property type="match status" value="1"/>
</dbReference>
<keyword evidence="7" id="KW-1185">Reference proteome</keyword>
<dbReference type="Proteomes" id="UP001529510">
    <property type="component" value="Unassembled WGS sequence"/>
</dbReference>
<sequence length="53" mass="5885">DPGVPMNGSRNGDGREPGDTVTFQCDPGYELQGDVKITCIQVENRYYWQPSPP</sequence>
<feature type="domain" description="Sushi" evidence="5">
    <location>
        <begin position="1"/>
        <end position="53"/>
    </location>
</feature>
<evidence type="ECO:0000313" key="7">
    <source>
        <dbReference type="Proteomes" id="UP001529510"/>
    </source>
</evidence>
<accession>A0ABD0P0P3</accession>
<dbReference type="SUPFAM" id="SSF57535">
    <property type="entry name" value="Complement control module/SCR domain"/>
    <property type="match status" value="1"/>
</dbReference>
<keyword evidence="2" id="KW-1015">Disulfide bond</keyword>
<dbReference type="Pfam" id="PF00084">
    <property type="entry name" value="Sushi"/>
    <property type="match status" value="1"/>
</dbReference>
<feature type="non-terminal residue" evidence="6">
    <location>
        <position position="53"/>
    </location>
</feature>
<dbReference type="InterPro" id="IPR000436">
    <property type="entry name" value="Sushi_SCR_CCP_dom"/>
</dbReference>
<evidence type="ECO:0000256" key="2">
    <source>
        <dbReference type="ARBA" id="ARBA00023157"/>
    </source>
</evidence>
<keyword evidence="1" id="KW-0677">Repeat</keyword>
<dbReference type="PANTHER" id="PTHR45656">
    <property type="entry name" value="PROTEIN CBR-CLEC-78"/>
    <property type="match status" value="1"/>
</dbReference>
<feature type="region of interest" description="Disordered" evidence="4">
    <location>
        <begin position="1"/>
        <end position="20"/>
    </location>
</feature>
<organism evidence="6 7">
    <name type="scientific">Cirrhinus mrigala</name>
    <name type="common">Mrigala</name>
    <dbReference type="NCBI Taxonomy" id="683832"/>
    <lineage>
        <taxon>Eukaryota</taxon>
        <taxon>Metazoa</taxon>
        <taxon>Chordata</taxon>
        <taxon>Craniata</taxon>
        <taxon>Vertebrata</taxon>
        <taxon>Euteleostomi</taxon>
        <taxon>Actinopterygii</taxon>
        <taxon>Neopterygii</taxon>
        <taxon>Teleostei</taxon>
        <taxon>Ostariophysi</taxon>
        <taxon>Cypriniformes</taxon>
        <taxon>Cyprinidae</taxon>
        <taxon>Labeoninae</taxon>
        <taxon>Labeonini</taxon>
        <taxon>Cirrhinus</taxon>
    </lineage>
</organism>
<dbReference type="InterPro" id="IPR035976">
    <property type="entry name" value="Sushi/SCR/CCP_sf"/>
</dbReference>
<name>A0ABD0P0P3_CIRMR</name>
<gene>
    <name evidence="6" type="ORF">M9458_038227</name>
</gene>
<keyword evidence="3" id="KW-0768">Sushi</keyword>
<dbReference type="PANTHER" id="PTHR45656:SF15">
    <property type="entry name" value="SUSHI DOMAIN-CONTAINING PROTEIN"/>
    <property type="match status" value="1"/>
</dbReference>
<dbReference type="FunFam" id="2.10.70.10:FF:000002">
    <property type="entry name" value="CUB and Sushi multiple domains 3"/>
    <property type="match status" value="1"/>
</dbReference>
<proteinExistence type="predicted"/>
<dbReference type="Gene3D" id="2.10.70.10">
    <property type="entry name" value="Complement Module, domain 1"/>
    <property type="match status" value="1"/>
</dbReference>
<dbReference type="EMBL" id="JAMKFB020000019">
    <property type="protein sequence ID" value="KAL0166383.1"/>
    <property type="molecule type" value="Genomic_DNA"/>
</dbReference>
<protein>
    <recommendedName>
        <fullName evidence="5">Sushi domain-containing protein</fullName>
    </recommendedName>
</protein>
<evidence type="ECO:0000313" key="6">
    <source>
        <dbReference type="EMBL" id="KAL0166383.1"/>
    </source>
</evidence>
<dbReference type="AlphaFoldDB" id="A0ABD0P0P3"/>
<reference evidence="6 7" key="1">
    <citation type="submission" date="2024-05" db="EMBL/GenBank/DDBJ databases">
        <title>Genome sequencing and assembly of Indian major carp, Cirrhinus mrigala (Hamilton, 1822).</title>
        <authorList>
            <person name="Mohindra V."/>
            <person name="Chowdhury L.M."/>
            <person name="Lal K."/>
            <person name="Jena J.K."/>
        </authorList>
    </citation>
    <scope>NUCLEOTIDE SEQUENCE [LARGE SCALE GENOMIC DNA]</scope>
    <source>
        <strain evidence="6">CM1030</strain>
        <tissue evidence="6">Blood</tissue>
    </source>
</reference>
<evidence type="ECO:0000256" key="1">
    <source>
        <dbReference type="ARBA" id="ARBA00022737"/>
    </source>
</evidence>
<evidence type="ECO:0000256" key="4">
    <source>
        <dbReference type="SAM" id="MobiDB-lite"/>
    </source>
</evidence>
<comment type="caution">
    <text evidence="3">Lacks conserved residue(s) required for the propagation of feature annotation.</text>
</comment>
<comment type="caution">
    <text evidence="6">The sequence shown here is derived from an EMBL/GenBank/DDBJ whole genome shotgun (WGS) entry which is preliminary data.</text>
</comment>
<dbReference type="InterPro" id="IPR051277">
    <property type="entry name" value="SEZ6_CSMD_C4BPB_Regulators"/>
</dbReference>
<evidence type="ECO:0000259" key="5">
    <source>
        <dbReference type="PROSITE" id="PS50923"/>
    </source>
</evidence>